<sequence>MTMQIKKMYVDGQWVYSQSQETFPVLNPATGETIALVTKGTREDAKLAIEAARRAFDHSGWAETHARVRADILFRVADLIEKRAAEFAEMDTRNNGKPLRESTYDVADAVNQFRYYAGLCTKPQGQTYDVPDDIQALVVREPIGVVGAITCWNYPLVMNAQKLAPALAAGNTVVIKPADLTPLTTIMLFECLEQAGLPAGVANLVTGPGSVVGDEISKNELVDKVAFTGGTETGITIMKNAADTVKKLSLELGGKSPNIVFADSDFETAVDYALFAIFANQGEVCSAGSRLILEESIYDRFLDRLVDRAQKIVIGNGMEEETEMGPLISEAHMNRVLSYIQLGLDEGANLLCGGKRLTTNGRDKGYFVEPTILEAADSSLRIVQEEIFGPVLVVQKFRTEEEAIQLANGTKYGLAGAVFTNDGAKGQRVVRKLKAGITWINTYHPTFNEAPWGGYKQSGIGRELGTYGYEAYTEVKQINVNLQVKPSGWFRN</sequence>
<gene>
    <name evidence="8" type="ORF">SAMN05518846_10445</name>
</gene>
<evidence type="ECO:0000256" key="4">
    <source>
        <dbReference type="ARBA" id="ARBA00049194"/>
    </source>
</evidence>
<accession>A0A1I3S500</accession>
<dbReference type="PROSITE" id="PS00687">
    <property type="entry name" value="ALDEHYDE_DEHYDR_GLU"/>
    <property type="match status" value="1"/>
</dbReference>
<proteinExistence type="inferred from homology"/>
<dbReference type="Proteomes" id="UP000198915">
    <property type="component" value="Unassembled WGS sequence"/>
</dbReference>
<evidence type="ECO:0000256" key="2">
    <source>
        <dbReference type="ARBA" id="ARBA00023002"/>
    </source>
</evidence>
<keyword evidence="2 6" id="KW-0560">Oxidoreductase</keyword>
<feature type="active site" evidence="5">
    <location>
        <position position="251"/>
    </location>
</feature>
<dbReference type="EMBL" id="FORT01000004">
    <property type="protein sequence ID" value="SFJ53923.1"/>
    <property type="molecule type" value="Genomic_DNA"/>
</dbReference>
<dbReference type="Gene3D" id="3.40.309.10">
    <property type="entry name" value="Aldehyde Dehydrogenase, Chain A, domain 2"/>
    <property type="match status" value="1"/>
</dbReference>
<dbReference type="PANTHER" id="PTHR42804">
    <property type="entry name" value="ALDEHYDE DEHYDROGENASE"/>
    <property type="match status" value="1"/>
</dbReference>
<comment type="similarity">
    <text evidence="1 6">Belongs to the aldehyde dehydrogenase family.</text>
</comment>
<dbReference type="AlphaFoldDB" id="A0A1I3S500"/>
<evidence type="ECO:0000313" key="8">
    <source>
        <dbReference type="EMBL" id="SFJ53923.1"/>
    </source>
</evidence>
<dbReference type="Pfam" id="PF00171">
    <property type="entry name" value="Aldedh"/>
    <property type="match status" value="1"/>
</dbReference>
<reference evidence="9" key="1">
    <citation type="submission" date="2016-10" db="EMBL/GenBank/DDBJ databases">
        <authorList>
            <person name="Varghese N."/>
            <person name="Submissions S."/>
        </authorList>
    </citation>
    <scope>NUCLEOTIDE SEQUENCE [LARGE SCALE GENOMIC DNA]</scope>
    <source>
        <strain evidence="9">OK042</strain>
    </source>
</reference>
<evidence type="ECO:0000313" key="9">
    <source>
        <dbReference type="Proteomes" id="UP000198915"/>
    </source>
</evidence>
<dbReference type="InterPro" id="IPR016162">
    <property type="entry name" value="Ald_DH_N"/>
</dbReference>
<dbReference type="PROSITE" id="PS00070">
    <property type="entry name" value="ALDEHYDE_DEHYDR_CYS"/>
    <property type="match status" value="1"/>
</dbReference>
<organism evidence="8 9">
    <name type="scientific">Brevibacillus centrosporus</name>
    <dbReference type="NCBI Taxonomy" id="54910"/>
    <lineage>
        <taxon>Bacteria</taxon>
        <taxon>Bacillati</taxon>
        <taxon>Bacillota</taxon>
        <taxon>Bacilli</taxon>
        <taxon>Bacillales</taxon>
        <taxon>Paenibacillaceae</taxon>
        <taxon>Brevibacillus</taxon>
    </lineage>
</organism>
<dbReference type="CDD" id="cd07119">
    <property type="entry name" value="ALDH_BADH-GbsA"/>
    <property type="match status" value="1"/>
</dbReference>
<comment type="catalytic activity">
    <reaction evidence="4">
        <text>an aldehyde + NAD(+) + H2O = a carboxylate + NADH + 2 H(+)</text>
        <dbReference type="Rhea" id="RHEA:16185"/>
        <dbReference type="ChEBI" id="CHEBI:15377"/>
        <dbReference type="ChEBI" id="CHEBI:15378"/>
        <dbReference type="ChEBI" id="CHEBI:17478"/>
        <dbReference type="ChEBI" id="CHEBI:29067"/>
        <dbReference type="ChEBI" id="CHEBI:57540"/>
        <dbReference type="ChEBI" id="CHEBI:57945"/>
        <dbReference type="EC" id="1.2.1.3"/>
    </reaction>
</comment>
<dbReference type="InterPro" id="IPR016163">
    <property type="entry name" value="Ald_DH_C"/>
</dbReference>
<evidence type="ECO:0000256" key="1">
    <source>
        <dbReference type="ARBA" id="ARBA00009986"/>
    </source>
</evidence>
<dbReference type="EC" id="1.2.1.3" evidence="3"/>
<feature type="domain" description="Aldehyde dehydrogenase" evidence="7">
    <location>
        <begin position="14"/>
        <end position="478"/>
    </location>
</feature>
<dbReference type="InterPro" id="IPR016161">
    <property type="entry name" value="Ald_DH/histidinol_DH"/>
</dbReference>
<dbReference type="InterPro" id="IPR016160">
    <property type="entry name" value="Ald_DH_CS_CYS"/>
</dbReference>
<dbReference type="InterPro" id="IPR015590">
    <property type="entry name" value="Aldehyde_DH_dom"/>
</dbReference>
<dbReference type="Gene3D" id="3.40.605.10">
    <property type="entry name" value="Aldehyde Dehydrogenase, Chain A, domain 1"/>
    <property type="match status" value="1"/>
</dbReference>
<dbReference type="SUPFAM" id="SSF53720">
    <property type="entry name" value="ALDH-like"/>
    <property type="match status" value="1"/>
</dbReference>
<dbReference type="FunFam" id="3.40.605.10:FF:000007">
    <property type="entry name" value="NAD/NADP-dependent betaine aldehyde dehydrogenase"/>
    <property type="match status" value="1"/>
</dbReference>
<evidence type="ECO:0000256" key="3">
    <source>
        <dbReference type="ARBA" id="ARBA00024226"/>
    </source>
</evidence>
<evidence type="ECO:0000259" key="7">
    <source>
        <dbReference type="Pfam" id="PF00171"/>
    </source>
</evidence>
<name>A0A1I3S500_9BACL</name>
<dbReference type="PANTHER" id="PTHR42804:SF1">
    <property type="entry name" value="ALDEHYDE DEHYDROGENASE-RELATED"/>
    <property type="match status" value="1"/>
</dbReference>
<protein>
    <recommendedName>
        <fullName evidence="3">aldehyde dehydrogenase (NAD(+))</fullName>
        <ecNumber evidence="3">1.2.1.3</ecNumber>
    </recommendedName>
</protein>
<dbReference type="FunFam" id="3.40.309.10:FF:000012">
    <property type="entry name" value="Betaine aldehyde dehydrogenase"/>
    <property type="match status" value="1"/>
</dbReference>
<dbReference type="GO" id="GO:0004029">
    <property type="term" value="F:aldehyde dehydrogenase (NAD+) activity"/>
    <property type="evidence" value="ECO:0007669"/>
    <property type="project" value="UniProtKB-EC"/>
</dbReference>
<keyword evidence="9" id="KW-1185">Reference proteome</keyword>
<evidence type="ECO:0000256" key="6">
    <source>
        <dbReference type="RuleBase" id="RU003345"/>
    </source>
</evidence>
<evidence type="ECO:0000256" key="5">
    <source>
        <dbReference type="PROSITE-ProRule" id="PRU10007"/>
    </source>
</evidence>
<dbReference type="STRING" id="1884381.SAMN05518846_10445"/>
<dbReference type="InterPro" id="IPR029510">
    <property type="entry name" value="Ald_DH_CS_GLU"/>
</dbReference>